<dbReference type="InterPro" id="IPR018060">
    <property type="entry name" value="HTH_AraC"/>
</dbReference>
<dbReference type="GO" id="GO:0043565">
    <property type="term" value="F:sequence-specific DNA binding"/>
    <property type="evidence" value="ECO:0007669"/>
    <property type="project" value="InterPro"/>
</dbReference>
<sequence>MSNIVNSLSRTGNVDGRFDVVALDDGVNAYIVNCTAESDIRFNDPADAGFYISFTGVNHAYSPKYPNYPAAAFASRCIASLLPEPEPVNPIELQQGGRIENIRIHFPLHHSLTKNLLPENQGSSFKRFELYETGWQMSLSGDLHKVSHAIWDNDFQGVARAVWLRGKVLELLALLMVHKEPKSLAEQACDLITTQPHIDWNIPCLSKELATNECYLKQSFKKQFNMGVASWIQTHRIGLAKERLSRTDESITQIAMDLGYQSGSYFSKVFKQHTGLAPNAYRRQALYNAQQTNKKPVTH</sequence>
<evidence type="ECO:0000256" key="1">
    <source>
        <dbReference type="ARBA" id="ARBA00023015"/>
    </source>
</evidence>
<protein>
    <submittedName>
        <fullName evidence="5">Helix-turn-helix transcriptional regulator</fullName>
    </submittedName>
</protein>
<organism evidence="5 6">
    <name type="scientific">Vibrio fortis</name>
    <dbReference type="NCBI Taxonomy" id="212667"/>
    <lineage>
        <taxon>Bacteria</taxon>
        <taxon>Pseudomonadati</taxon>
        <taxon>Pseudomonadota</taxon>
        <taxon>Gammaproteobacteria</taxon>
        <taxon>Vibrionales</taxon>
        <taxon>Vibrionaceae</taxon>
        <taxon>Vibrio</taxon>
    </lineage>
</organism>
<dbReference type="AlphaFoldDB" id="A0A5N3R0U7"/>
<dbReference type="SMART" id="SM00342">
    <property type="entry name" value="HTH_ARAC"/>
    <property type="match status" value="1"/>
</dbReference>
<dbReference type="Proteomes" id="UP000326789">
    <property type="component" value="Unassembled WGS sequence"/>
</dbReference>
<evidence type="ECO:0000259" key="4">
    <source>
        <dbReference type="PROSITE" id="PS01124"/>
    </source>
</evidence>
<name>A0A5N3R0U7_9VIBR</name>
<dbReference type="PANTHER" id="PTHR43280">
    <property type="entry name" value="ARAC-FAMILY TRANSCRIPTIONAL REGULATOR"/>
    <property type="match status" value="1"/>
</dbReference>
<dbReference type="PRINTS" id="PR00032">
    <property type="entry name" value="HTHARAC"/>
</dbReference>
<feature type="domain" description="HTH araC/xylS-type" evidence="4">
    <location>
        <begin position="186"/>
        <end position="284"/>
    </location>
</feature>
<dbReference type="InterPro" id="IPR009057">
    <property type="entry name" value="Homeodomain-like_sf"/>
</dbReference>
<keyword evidence="3" id="KW-0804">Transcription</keyword>
<proteinExistence type="predicted"/>
<dbReference type="RefSeq" id="WP_150869831.1">
    <property type="nucleotide sequence ID" value="NZ_VWSE01000006.1"/>
</dbReference>
<dbReference type="EMBL" id="VWSE01000006">
    <property type="protein sequence ID" value="KAB0288016.1"/>
    <property type="molecule type" value="Genomic_DNA"/>
</dbReference>
<reference evidence="5 6" key="1">
    <citation type="submission" date="2019-09" db="EMBL/GenBank/DDBJ databases">
        <title>Whole genome sequence of Vibrio fortis.</title>
        <authorList>
            <person name="Das S.K."/>
        </authorList>
    </citation>
    <scope>NUCLEOTIDE SEQUENCE [LARGE SCALE GENOMIC DNA]</scope>
    <source>
        <strain evidence="5 6">AN60</strain>
    </source>
</reference>
<dbReference type="PROSITE" id="PS01124">
    <property type="entry name" value="HTH_ARAC_FAMILY_2"/>
    <property type="match status" value="1"/>
</dbReference>
<dbReference type="PROSITE" id="PS00041">
    <property type="entry name" value="HTH_ARAC_FAMILY_1"/>
    <property type="match status" value="1"/>
</dbReference>
<evidence type="ECO:0000256" key="3">
    <source>
        <dbReference type="ARBA" id="ARBA00023163"/>
    </source>
</evidence>
<evidence type="ECO:0000256" key="2">
    <source>
        <dbReference type="ARBA" id="ARBA00023125"/>
    </source>
</evidence>
<dbReference type="GO" id="GO:0003700">
    <property type="term" value="F:DNA-binding transcription factor activity"/>
    <property type="evidence" value="ECO:0007669"/>
    <property type="project" value="InterPro"/>
</dbReference>
<dbReference type="Gene3D" id="1.10.10.60">
    <property type="entry name" value="Homeodomain-like"/>
    <property type="match status" value="1"/>
</dbReference>
<dbReference type="SUPFAM" id="SSF46689">
    <property type="entry name" value="Homeodomain-like"/>
    <property type="match status" value="1"/>
</dbReference>
<dbReference type="Pfam" id="PF12833">
    <property type="entry name" value="HTH_18"/>
    <property type="match status" value="1"/>
</dbReference>
<dbReference type="PANTHER" id="PTHR43280:SF2">
    <property type="entry name" value="HTH-TYPE TRANSCRIPTIONAL REGULATOR EXSA"/>
    <property type="match status" value="1"/>
</dbReference>
<evidence type="ECO:0000313" key="6">
    <source>
        <dbReference type="Proteomes" id="UP000326789"/>
    </source>
</evidence>
<gene>
    <name evidence="5" type="ORF">F2P58_11115</name>
</gene>
<keyword evidence="1" id="KW-0805">Transcription regulation</keyword>
<dbReference type="InterPro" id="IPR018062">
    <property type="entry name" value="HTH_AraC-typ_CS"/>
</dbReference>
<keyword evidence="2" id="KW-0238">DNA-binding</keyword>
<comment type="caution">
    <text evidence="5">The sequence shown here is derived from an EMBL/GenBank/DDBJ whole genome shotgun (WGS) entry which is preliminary data.</text>
</comment>
<accession>A0A5N3R0U7</accession>
<dbReference type="InterPro" id="IPR020449">
    <property type="entry name" value="Tscrpt_reg_AraC-type_HTH"/>
</dbReference>
<evidence type="ECO:0000313" key="5">
    <source>
        <dbReference type="EMBL" id="KAB0288016.1"/>
    </source>
</evidence>